<keyword evidence="1" id="KW-0732">Signal</keyword>
<feature type="signal peptide" evidence="1">
    <location>
        <begin position="1"/>
        <end position="20"/>
    </location>
</feature>
<evidence type="ECO:0000313" key="2">
    <source>
        <dbReference type="EMBL" id="SMC12842.1"/>
    </source>
</evidence>
<name>A0A1X7BTB0_9RHOB</name>
<evidence type="ECO:0000256" key="1">
    <source>
        <dbReference type="SAM" id="SignalP"/>
    </source>
</evidence>
<dbReference type="PROSITE" id="PS51257">
    <property type="entry name" value="PROKAR_LIPOPROTEIN"/>
    <property type="match status" value="1"/>
</dbReference>
<dbReference type="RefSeq" id="WP_085800796.1">
    <property type="nucleotide sequence ID" value="NZ_FWXB01000010.1"/>
</dbReference>
<feature type="chain" id="PRO_5012055635" evidence="1">
    <location>
        <begin position="21"/>
        <end position="84"/>
    </location>
</feature>
<proteinExistence type="predicted"/>
<keyword evidence="3" id="KW-1185">Reference proteome</keyword>
<dbReference type="Proteomes" id="UP000193224">
    <property type="component" value="Unassembled WGS sequence"/>
</dbReference>
<dbReference type="AlphaFoldDB" id="A0A1X7BTB0"/>
<gene>
    <name evidence="2" type="ORF">ROA7745_02674</name>
</gene>
<protein>
    <submittedName>
        <fullName evidence="2">Uncharacterized protein</fullName>
    </submittedName>
</protein>
<organism evidence="2 3">
    <name type="scientific">Roseovarius aestuarii</name>
    <dbReference type="NCBI Taxonomy" id="475083"/>
    <lineage>
        <taxon>Bacteria</taxon>
        <taxon>Pseudomonadati</taxon>
        <taxon>Pseudomonadota</taxon>
        <taxon>Alphaproteobacteria</taxon>
        <taxon>Rhodobacterales</taxon>
        <taxon>Roseobacteraceae</taxon>
        <taxon>Roseovarius</taxon>
    </lineage>
</organism>
<evidence type="ECO:0000313" key="3">
    <source>
        <dbReference type="Proteomes" id="UP000193224"/>
    </source>
</evidence>
<sequence>MRFIVFAAVASIGFSTQSSAQGCTNEQIQQKTDALFIYVQDHPEKAGKMARHKAEVEAEYGGKPSEAELCEALDKIQARLEADK</sequence>
<dbReference type="EMBL" id="FWXB01000010">
    <property type="protein sequence ID" value="SMC12842.1"/>
    <property type="molecule type" value="Genomic_DNA"/>
</dbReference>
<reference evidence="2 3" key="1">
    <citation type="submission" date="2017-03" db="EMBL/GenBank/DDBJ databases">
        <authorList>
            <person name="Afonso C.L."/>
            <person name="Miller P.J."/>
            <person name="Scott M.A."/>
            <person name="Spackman E."/>
            <person name="Goraichik I."/>
            <person name="Dimitrov K.M."/>
            <person name="Suarez D.L."/>
            <person name="Swayne D.E."/>
        </authorList>
    </citation>
    <scope>NUCLEOTIDE SEQUENCE [LARGE SCALE GENOMIC DNA]</scope>
    <source>
        <strain evidence="2 3">CECT 7745</strain>
    </source>
</reference>
<accession>A0A1X7BTB0</accession>